<organism evidence="9 10">
    <name type="scientific">Pseudoxanthomonas taiwanensis J19</name>
    <dbReference type="NCBI Taxonomy" id="935569"/>
    <lineage>
        <taxon>Bacteria</taxon>
        <taxon>Pseudomonadati</taxon>
        <taxon>Pseudomonadota</taxon>
        <taxon>Gammaproteobacteria</taxon>
        <taxon>Lysobacterales</taxon>
        <taxon>Lysobacteraceae</taxon>
        <taxon>Pseudoxanthomonas</taxon>
    </lineage>
</organism>
<dbReference type="PANTHER" id="PTHR11054:SF0">
    <property type="entry name" value="6-PHOSPHOGLUCONOLACTONASE"/>
    <property type="match status" value="1"/>
</dbReference>
<reference evidence="9 10" key="1">
    <citation type="submission" date="2019-07" db="EMBL/GenBank/DDBJ databases">
        <title>Genome sequencing of lignin-degrading bacterial isolates.</title>
        <authorList>
            <person name="Gladden J."/>
        </authorList>
    </citation>
    <scope>NUCLEOTIDE SEQUENCE [LARGE SCALE GENOMIC DNA]</scope>
    <source>
        <strain evidence="9 10">J19</strain>
    </source>
</reference>
<evidence type="ECO:0000256" key="1">
    <source>
        <dbReference type="ARBA" id="ARBA00000832"/>
    </source>
</evidence>
<dbReference type="SUPFAM" id="SSF100950">
    <property type="entry name" value="NagB/RpiA/CoA transferase-like"/>
    <property type="match status" value="1"/>
</dbReference>
<dbReference type="Pfam" id="PF01182">
    <property type="entry name" value="Glucosamine_iso"/>
    <property type="match status" value="1"/>
</dbReference>
<evidence type="ECO:0000313" key="10">
    <source>
        <dbReference type="Proteomes" id="UP000321583"/>
    </source>
</evidence>
<dbReference type="InterPro" id="IPR037171">
    <property type="entry name" value="NagB/RpiA_transferase-like"/>
</dbReference>
<keyword evidence="7" id="KW-0378">Hydrolase</keyword>
<dbReference type="PANTHER" id="PTHR11054">
    <property type="entry name" value="6-PHOSPHOGLUCONOLACTONASE"/>
    <property type="match status" value="1"/>
</dbReference>
<dbReference type="InterPro" id="IPR039104">
    <property type="entry name" value="6PGL"/>
</dbReference>
<comment type="pathway">
    <text evidence="3 7">Carbohydrate degradation; pentose phosphate pathway; D-ribulose 5-phosphate from D-glucose 6-phosphate (oxidative stage): step 2/3.</text>
</comment>
<evidence type="ECO:0000313" key="9">
    <source>
        <dbReference type="EMBL" id="TWH17663.1"/>
    </source>
</evidence>
<evidence type="ECO:0000256" key="4">
    <source>
        <dbReference type="ARBA" id="ARBA00010662"/>
    </source>
</evidence>
<accession>A0A562E7J2</accession>
<comment type="similarity">
    <text evidence="4 7">Belongs to the glucosamine/galactosamine-6-phosphate isomerase family. 6-phosphogluconolactonase subfamily.</text>
</comment>
<dbReference type="AlphaFoldDB" id="A0A562E7J2"/>
<evidence type="ECO:0000256" key="5">
    <source>
        <dbReference type="ARBA" id="ARBA00013198"/>
    </source>
</evidence>
<evidence type="ECO:0000256" key="3">
    <source>
        <dbReference type="ARBA" id="ARBA00004961"/>
    </source>
</evidence>
<dbReference type="GO" id="GO:0006098">
    <property type="term" value="P:pentose-phosphate shunt"/>
    <property type="evidence" value="ECO:0007669"/>
    <property type="project" value="UniProtKB-UniPathway"/>
</dbReference>
<dbReference type="Gene3D" id="3.40.50.1360">
    <property type="match status" value="1"/>
</dbReference>
<dbReference type="NCBIfam" id="TIGR01198">
    <property type="entry name" value="pgl"/>
    <property type="match status" value="1"/>
</dbReference>
<dbReference type="GO" id="GO:0005975">
    <property type="term" value="P:carbohydrate metabolic process"/>
    <property type="evidence" value="ECO:0007669"/>
    <property type="project" value="UniProtKB-UniRule"/>
</dbReference>
<comment type="caution">
    <text evidence="9">The sequence shown here is derived from an EMBL/GenBank/DDBJ whole genome shotgun (WGS) entry which is preliminary data.</text>
</comment>
<dbReference type="RefSeq" id="WP_028915258.1">
    <property type="nucleotide sequence ID" value="NZ_VLJS01000002.1"/>
</dbReference>
<dbReference type="UniPathway" id="UPA00115">
    <property type="reaction ID" value="UER00409"/>
</dbReference>
<protein>
    <recommendedName>
        <fullName evidence="6 7">6-phosphogluconolactonase</fullName>
        <shortName evidence="7">6PGL</shortName>
        <ecNumber evidence="5 7">3.1.1.31</ecNumber>
    </recommendedName>
</protein>
<dbReference type="Proteomes" id="UP000321583">
    <property type="component" value="Unassembled WGS sequence"/>
</dbReference>
<sequence length="237" mass="25189">MIADPRIEWLEHAGVDAWGEAIAADLQAALAADLATRGRARALLSGGTTPAPAYTRLAQAPLDWSKVSVGLVDDRFVPADHPASNTRLIRESLLERAPGLHFEPLVREGLSAAECVEAANRESANAQDPCVAVLGMGNDGHTASLFPGSVDLDAALAAQADYAVLDATGCPVAAEWTTRITLTRAGLARCRRHLLLLRGEAKREVLERALAGDDVREMPIRAVLGLSASPLRVHWCP</sequence>
<evidence type="ECO:0000256" key="7">
    <source>
        <dbReference type="RuleBase" id="RU365095"/>
    </source>
</evidence>
<keyword evidence="10" id="KW-1185">Reference proteome</keyword>
<dbReference type="OrthoDB" id="9810967at2"/>
<name>A0A562E7J2_9GAMM</name>
<dbReference type="CDD" id="cd01400">
    <property type="entry name" value="6PGL"/>
    <property type="match status" value="1"/>
</dbReference>
<dbReference type="InterPro" id="IPR005900">
    <property type="entry name" value="6-phosphogluconolactonase_DevB"/>
</dbReference>
<evidence type="ECO:0000259" key="8">
    <source>
        <dbReference type="Pfam" id="PF01182"/>
    </source>
</evidence>
<evidence type="ECO:0000256" key="6">
    <source>
        <dbReference type="ARBA" id="ARBA00020337"/>
    </source>
</evidence>
<proteinExistence type="inferred from homology"/>
<dbReference type="GO" id="GO:0017057">
    <property type="term" value="F:6-phosphogluconolactonase activity"/>
    <property type="evidence" value="ECO:0007669"/>
    <property type="project" value="UniProtKB-UniRule"/>
</dbReference>
<comment type="function">
    <text evidence="2 7">Hydrolysis of 6-phosphogluconolactone to 6-phosphogluconate.</text>
</comment>
<evidence type="ECO:0000256" key="2">
    <source>
        <dbReference type="ARBA" id="ARBA00002681"/>
    </source>
</evidence>
<gene>
    <name evidence="7" type="primary">pgl</name>
    <name evidence="9" type="ORF">L613_001000000100</name>
</gene>
<feature type="domain" description="Glucosamine/galactosamine-6-phosphate isomerase" evidence="8">
    <location>
        <begin position="19"/>
        <end position="224"/>
    </location>
</feature>
<comment type="catalytic activity">
    <reaction evidence="1 7">
        <text>6-phospho-D-glucono-1,5-lactone + H2O = 6-phospho-D-gluconate + H(+)</text>
        <dbReference type="Rhea" id="RHEA:12556"/>
        <dbReference type="ChEBI" id="CHEBI:15377"/>
        <dbReference type="ChEBI" id="CHEBI:15378"/>
        <dbReference type="ChEBI" id="CHEBI:57955"/>
        <dbReference type="ChEBI" id="CHEBI:58759"/>
        <dbReference type="EC" id="3.1.1.31"/>
    </reaction>
</comment>
<dbReference type="InterPro" id="IPR006148">
    <property type="entry name" value="Glc/Gal-6P_isomerase"/>
</dbReference>
<dbReference type="EC" id="3.1.1.31" evidence="5 7"/>
<dbReference type="EMBL" id="VLJS01000002">
    <property type="protein sequence ID" value="TWH17663.1"/>
    <property type="molecule type" value="Genomic_DNA"/>
</dbReference>